<evidence type="ECO:0000313" key="4">
    <source>
        <dbReference type="Proteomes" id="UP001189429"/>
    </source>
</evidence>
<evidence type="ECO:0000256" key="1">
    <source>
        <dbReference type="SAM" id="MobiDB-lite"/>
    </source>
</evidence>
<keyword evidence="4" id="KW-1185">Reference proteome</keyword>
<keyword evidence="2" id="KW-0812">Transmembrane</keyword>
<reference evidence="3" key="1">
    <citation type="submission" date="2023-10" db="EMBL/GenBank/DDBJ databases">
        <authorList>
            <person name="Chen Y."/>
            <person name="Shah S."/>
            <person name="Dougan E. K."/>
            <person name="Thang M."/>
            <person name="Chan C."/>
        </authorList>
    </citation>
    <scope>NUCLEOTIDE SEQUENCE [LARGE SCALE GENOMIC DNA]</scope>
</reference>
<feature type="transmembrane region" description="Helical" evidence="2">
    <location>
        <begin position="53"/>
        <end position="71"/>
    </location>
</feature>
<dbReference type="Proteomes" id="UP001189429">
    <property type="component" value="Unassembled WGS sequence"/>
</dbReference>
<feature type="region of interest" description="Disordered" evidence="1">
    <location>
        <begin position="149"/>
        <end position="242"/>
    </location>
</feature>
<evidence type="ECO:0000256" key="2">
    <source>
        <dbReference type="SAM" id="Phobius"/>
    </source>
</evidence>
<organism evidence="3 4">
    <name type="scientific">Prorocentrum cordatum</name>
    <dbReference type="NCBI Taxonomy" id="2364126"/>
    <lineage>
        <taxon>Eukaryota</taxon>
        <taxon>Sar</taxon>
        <taxon>Alveolata</taxon>
        <taxon>Dinophyceae</taxon>
        <taxon>Prorocentrales</taxon>
        <taxon>Prorocentraceae</taxon>
        <taxon>Prorocentrum</taxon>
    </lineage>
</organism>
<keyword evidence="2" id="KW-0472">Membrane</keyword>
<gene>
    <name evidence="3" type="ORF">PCOR1329_LOCUS74690</name>
</gene>
<dbReference type="EMBL" id="CAUYUJ010020147">
    <property type="protein sequence ID" value="CAK0896144.1"/>
    <property type="molecule type" value="Genomic_DNA"/>
</dbReference>
<keyword evidence="2" id="KW-1133">Transmembrane helix</keyword>
<evidence type="ECO:0000313" key="3">
    <source>
        <dbReference type="EMBL" id="CAK0896144.1"/>
    </source>
</evidence>
<feature type="compositionally biased region" description="Basic and acidic residues" evidence="1">
    <location>
        <begin position="213"/>
        <end position="225"/>
    </location>
</feature>
<feature type="compositionally biased region" description="Basic and acidic residues" evidence="1">
    <location>
        <begin position="233"/>
        <end position="242"/>
    </location>
</feature>
<protein>
    <submittedName>
        <fullName evidence="3">Uncharacterized protein</fullName>
    </submittedName>
</protein>
<proteinExistence type="predicted"/>
<feature type="transmembrane region" description="Helical" evidence="2">
    <location>
        <begin position="91"/>
        <end position="110"/>
    </location>
</feature>
<name>A0ABN9XDQ5_9DINO</name>
<sequence length="242" mass="25372">MTSVSAWAFTYGVESMGLPEEVAACIPGAFYSANLLSRGVILRASAFIPSSGLLHYGAMATVLASLLFSALAARTAATPREAADSESSSPMVLLLLACFALLGAGFSPCYSHTMVAMHKHGELSSKDLLRPRLVPDLCQPRHHWRHVAARSGAPAERGGGGVLADAAPPGCQQPRLPATRGPQCGRGQGGLGRRDVRGGQHQHARGEAGATATDERTKPLIKERGLATGPMSTRDRRASSPR</sequence>
<accession>A0ABN9XDQ5</accession>
<comment type="caution">
    <text evidence="3">The sequence shown here is derived from an EMBL/GenBank/DDBJ whole genome shotgun (WGS) entry which is preliminary data.</text>
</comment>